<keyword evidence="1" id="KW-0378">Hydrolase</keyword>
<evidence type="ECO:0000313" key="3">
    <source>
        <dbReference type="EMBL" id="MRX71889.1"/>
    </source>
</evidence>
<evidence type="ECO:0000256" key="1">
    <source>
        <dbReference type="ARBA" id="ARBA00022801"/>
    </source>
</evidence>
<dbReference type="AlphaFoldDB" id="A0A7X2IYD8"/>
<dbReference type="InterPro" id="IPR036116">
    <property type="entry name" value="FN3_sf"/>
</dbReference>
<accession>A0A7X2IYD8</accession>
<reference evidence="3 4" key="1">
    <citation type="submission" date="2019-11" db="EMBL/GenBank/DDBJ databases">
        <title>Bacillus lacus genome.</title>
        <authorList>
            <person name="Allen C.J."/>
            <person name="Newman J.D."/>
        </authorList>
    </citation>
    <scope>NUCLEOTIDE SEQUENCE [LARGE SCALE GENOMIC DNA]</scope>
    <source>
        <strain evidence="3 4">KCTC 33946</strain>
    </source>
</reference>
<feature type="active site" description="Acyl-thioester intermediate" evidence="2">
    <location>
        <position position="195"/>
    </location>
</feature>
<dbReference type="InterPro" id="IPR005754">
    <property type="entry name" value="Sortase"/>
</dbReference>
<feature type="active site" description="Proton donor/acceptor" evidence="2">
    <location>
        <position position="129"/>
    </location>
</feature>
<evidence type="ECO:0000313" key="4">
    <source>
        <dbReference type="Proteomes" id="UP000448867"/>
    </source>
</evidence>
<dbReference type="CDD" id="cd05829">
    <property type="entry name" value="Sortase_F"/>
    <property type="match status" value="1"/>
</dbReference>
<organism evidence="3 4">
    <name type="scientific">Metabacillus lacus</name>
    <dbReference type="NCBI Taxonomy" id="1983721"/>
    <lineage>
        <taxon>Bacteria</taxon>
        <taxon>Bacillati</taxon>
        <taxon>Bacillota</taxon>
        <taxon>Bacilli</taxon>
        <taxon>Bacillales</taxon>
        <taxon>Bacillaceae</taxon>
        <taxon>Metabacillus</taxon>
    </lineage>
</organism>
<dbReference type="Pfam" id="PF04203">
    <property type="entry name" value="Sortase"/>
    <property type="match status" value="1"/>
</dbReference>
<dbReference type="Gene3D" id="2.40.260.10">
    <property type="entry name" value="Sortase"/>
    <property type="match status" value="1"/>
</dbReference>
<dbReference type="InterPro" id="IPR042001">
    <property type="entry name" value="Sortase_F"/>
</dbReference>
<dbReference type="InterPro" id="IPR003961">
    <property type="entry name" value="FN3_dom"/>
</dbReference>
<proteinExistence type="predicted"/>
<dbReference type="InterPro" id="IPR023365">
    <property type="entry name" value="Sortase_dom-sf"/>
</dbReference>
<dbReference type="InterPro" id="IPR013783">
    <property type="entry name" value="Ig-like_fold"/>
</dbReference>
<dbReference type="Proteomes" id="UP000448867">
    <property type="component" value="Unassembled WGS sequence"/>
</dbReference>
<evidence type="ECO:0000256" key="2">
    <source>
        <dbReference type="PIRSR" id="PIRSR605754-1"/>
    </source>
</evidence>
<dbReference type="OrthoDB" id="525039at2"/>
<dbReference type="SUPFAM" id="SSF63817">
    <property type="entry name" value="Sortase"/>
    <property type="match status" value="1"/>
</dbReference>
<protein>
    <submittedName>
        <fullName evidence="3">Sortase</fullName>
    </submittedName>
</protein>
<keyword evidence="4" id="KW-1185">Reference proteome</keyword>
<dbReference type="SUPFAM" id="SSF49265">
    <property type="entry name" value="Fibronectin type III"/>
    <property type="match status" value="1"/>
</dbReference>
<comment type="caution">
    <text evidence="3">The sequence shown here is derived from an EMBL/GenBank/DDBJ whole genome shotgun (WGS) entry which is preliminary data.</text>
</comment>
<dbReference type="EMBL" id="WKKI01000008">
    <property type="protein sequence ID" value="MRX71889.1"/>
    <property type="molecule type" value="Genomic_DNA"/>
</dbReference>
<name>A0A7X2IYD8_9BACI</name>
<dbReference type="GO" id="GO:0016787">
    <property type="term" value="F:hydrolase activity"/>
    <property type="evidence" value="ECO:0007669"/>
    <property type="project" value="UniProtKB-KW"/>
</dbReference>
<dbReference type="CDD" id="cd00063">
    <property type="entry name" value="FN3"/>
    <property type="match status" value="1"/>
</dbReference>
<gene>
    <name evidence="3" type="ORF">GJU40_06845</name>
</gene>
<sequence>MNLKRASILGISSILCLILAGYNTGFISSSLSSDGGEEMQAGELINRKPPSQGDEFRLIKEQVKKRAEAVQPIEPAFIEIPKLKVNAAIEAVGILENGQMGVPGDIQQVGWFQPGVMPGEKGNAVLAGHVDSKTGPAVFFNLGHLEKDDEIMVKDQKGKTLTFIVQKKESFPRSDAPIQEIFGPSDQKSLNVITCSGTFNRAEGTHEERLVVFTVLKENKLELFPKSPQNVQIQGSFLTWHAVRDEEIAGYRIYRGDSAENFSHIKSISAHERKSFTIENLDSSVYYVTAVDVYGNESEPSQAVLTNENSP</sequence>
<dbReference type="Gene3D" id="2.60.40.10">
    <property type="entry name" value="Immunoglobulins"/>
    <property type="match status" value="1"/>
</dbReference>